<evidence type="ECO:0000313" key="2">
    <source>
        <dbReference type="Proteomes" id="UP000199682"/>
    </source>
</evidence>
<proteinExistence type="predicted"/>
<dbReference type="EMBL" id="FNET01000039">
    <property type="protein sequence ID" value="SDN20153.1"/>
    <property type="molecule type" value="Genomic_DNA"/>
</dbReference>
<name>A0A1G9ZI06_9PSEU</name>
<dbReference type="AlphaFoldDB" id="A0A1G9ZI06"/>
<dbReference type="RefSeq" id="WP_090015309.1">
    <property type="nucleotide sequence ID" value="NZ_FNET01000039.1"/>
</dbReference>
<reference evidence="2" key="1">
    <citation type="submission" date="2016-10" db="EMBL/GenBank/DDBJ databases">
        <authorList>
            <person name="Varghese N."/>
            <person name="Submissions S."/>
        </authorList>
    </citation>
    <scope>NUCLEOTIDE SEQUENCE [LARGE SCALE GENOMIC DNA]</scope>
    <source>
        <strain evidence="2">DSM 44796</strain>
    </source>
</reference>
<sequence>MSTLYVEQPWTAMSLLFRPHYLVEVFDEQDAPVMVVRERTGPGLQRPLRHTGFSGWTTFDLDVVAPHGQPIMRIGKGFGRRPDVRVSTPQGQLIGTIRTHSAWQQSLHDANGQQLCFFGDIARIETGARAQRHGKRVRRDRVQINPQVSEPLRSLATACAVAFDVVRGTGTRHTSSGGVDWPV</sequence>
<gene>
    <name evidence="1" type="ORF">SAMN04488074_13928</name>
</gene>
<dbReference type="Proteomes" id="UP000199682">
    <property type="component" value="Unassembled WGS sequence"/>
</dbReference>
<protein>
    <submittedName>
        <fullName evidence="1">Uncharacterized protein</fullName>
    </submittedName>
</protein>
<evidence type="ECO:0000313" key="1">
    <source>
        <dbReference type="EMBL" id="SDN20153.1"/>
    </source>
</evidence>
<organism evidence="1 2">
    <name type="scientific">Lentzea albidocapillata subsp. violacea</name>
    <dbReference type="NCBI Taxonomy" id="128104"/>
    <lineage>
        <taxon>Bacteria</taxon>
        <taxon>Bacillati</taxon>
        <taxon>Actinomycetota</taxon>
        <taxon>Actinomycetes</taxon>
        <taxon>Pseudonocardiales</taxon>
        <taxon>Pseudonocardiaceae</taxon>
        <taxon>Lentzea</taxon>
    </lineage>
</organism>
<accession>A0A1G9ZI06</accession>